<dbReference type="Proteomes" id="UP000824166">
    <property type="component" value="Unassembled WGS sequence"/>
</dbReference>
<evidence type="ECO:0000313" key="1">
    <source>
        <dbReference type="EMBL" id="MBU8867606.1"/>
    </source>
</evidence>
<gene>
    <name evidence="1" type="ORF">KSW38_15055</name>
</gene>
<dbReference type="InterPro" id="IPR019587">
    <property type="entry name" value="Polyketide_cyclase/dehydratase"/>
</dbReference>
<name>A0ABS6I9U5_9MICC</name>
<reference evidence="1 2" key="1">
    <citation type="submission" date="2021-06" db="EMBL/GenBank/DDBJ databases">
        <authorList>
            <person name="Jeong J.W."/>
        </authorList>
    </citation>
    <scope>NUCLEOTIDE SEQUENCE [LARGE SCALE GENOMIC DNA]</scope>
    <source>
        <strain evidence="1 2">MMS21-TAE1-1</strain>
    </source>
</reference>
<keyword evidence="2" id="KW-1185">Reference proteome</keyword>
<dbReference type="CDD" id="cd07821">
    <property type="entry name" value="PYR_PYL_RCAR_like"/>
    <property type="match status" value="1"/>
</dbReference>
<dbReference type="RefSeq" id="WP_216925732.1">
    <property type="nucleotide sequence ID" value="NZ_JAHOPC010000009.1"/>
</dbReference>
<proteinExistence type="predicted"/>
<dbReference type="EMBL" id="JAHOPC010000009">
    <property type="protein sequence ID" value="MBU8867606.1"/>
    <property type="molecule type" value="Genomic_DNA"/>
</dbReference>
<dbReference type="Pfam" id="PF10604">
    <property type="entry name" value="Polyketide_cyc2"/>
    <property type="match status" value="1"/>
</dbReference>
<comment type="caution">
    <text evidence="1">The sequence shown here is derived from an EMBL/GenBank/DDBJ whole genome shotgun (WGS) entry which is preliminary data.</text>
</comment>
<organism evidence="1 2">
    <name type="scientific">Paenarthrobacter aromaticivorans</name>
    <dbReference type="NCBI Taxonomy" id="2849150"/>
    <lineage>
        <taxon>Bacteria</taxon>
        <taxon>Bacillati</taxon>
        <taxon>Actinomycetota</taxon>
        <taxon>Actinomycetes</taxon>
        <taxon>Micrococcales</taxon>
        <taxon>Micrococcaceae</taxon>
        <taxon>Paenarthrobacter</taxon>
    </lineage>
</organism>
<evidence type="ECO:0000313" key="2">
    <source>
        <dbReference type="Proteomes" id="UP000824166"/>
    </source>
</evidence>
<accession>A0ABS6I9U5</accession>
<sequence>MRERHLTVRRQAAASGASIWAVLADFGNLADVWNGLRASQSVGNKTQGLGARRQVRLSPVGSMIETITEWEEGRVLATKNEQSTLVPFKQANSRLVLQPDGEGTAMAFDYRYVPRGGPLGRLTGPLIDRMLTATFESMLAAVEKAARQGS</sequence>
<protein>
    <submittedName>
        <fullName evidence="1">SRPBCC family protein</fullName>
    </submittedName>
</protein>